<keyword evidence="5" id="KW-0460">Magnesium</keyword>
<feature type="binding site" evidence="4">
    <location>
        <begin position="313"/>
        <end position="319"/>
    </location>
    <ligand>
        <name>GTP</name>
        <dbReference type="ChEBI" id="CHEBI:37565"/>
    </ligand>
</feature>
<keyword evidence="8" id="KW-1185">Reference proteome</keyword>
<dbReference type="PANTHER" id="PTHR10218:SF360">
    <property type="entry name" value="GUANINE NUCLEOTIDE-BINDING PROTEIN SUBUNIT ALPHA HOMOLOG"/>
    <property type="match status" value="1"/>
</dbReference>
<dbReference type="STRING" id="745531.A0A0C3S5D5"/>
<evidence type="ECO:0000256" key="5">
    <source>
        <dbReference type="PIRSR" id="PIRSR601019-2"/>
    </source>
</evidence>
<dbReference type="GO" id="GO:0005834">
    <property type="term" value="C:heterotrimeric G-protein complex"/>
    <property type="evidence" value="ECO:0007669"/>
    <property type="project" value="TreeGrafter"/>
</dbReference>
<dbReference type="OrthoDB" id="5817230at2759"/>
<sequence>MISTPSARPPSVRSIGTDYGDPISALLRPPPGESDNDRQLRLHREAEAKRISDSIDEELKAEEKRFRKRKEDVKLLLLGQAESGKSTLQKQFQLIYNPTSLEEERLSWRPVVYYNIVRPVRRIFEVIDTYGELEEDDDAMAIDTIDISSGRNSQESDVRTSSSSEKRLSTLRYRLAPLISVEAALSERLSGGQSTPTKGNLFVRSGWQARSILGKKRKDRTSFNGQRSSVDNLPPRRSEDSTAVINEKDKLIEEVAGILNACKDDIKELWTHATVQRLRDKRRLRLEEWAEYFLDNITRVSSSGYIPDTDDILHARIQTMGVAEHIFEVSLHGRTVTWHLYDVGGARGQRHTWVPYFDDATAIIFMAPVSAFDQYLEEDPRTNRIDDSLQLFTQICSNKLLKDTHLVLFLNKTDILRSKLARGTQVRKYITSYGERPNEYEAVIGYFRAHFTQVHKRNNENMRVLYTHLTNVVDQTATRRIITDIRDSIFRVYLKDAALV</sequence>
<dbReference type="SUPFAM" id="SSF52540">
    <property type="entry name" value="P-loop containing nucleoside triphosphate hydrolases"/>
    <property type="match status" value="1"/>
</dbReference>
<proteinExistence type="predicted"/>
<dbReference type="Gene3D" id="3.40.50.300">
    <property type="entry name" value="P-loop containing nucleotide triphosphate hydrolases"/>
    <property type="match status" value="2"/>
</dbReference>
<feature type="region of interest" description="Disordered" evidence="6">
    <location>
        <begin position="215"/>
        <end position="241"/>
    </location>
</feature>
<protein>
    <recommendedName>
        <fullName evidence="9">G-protein alpha subunit</fullName>
    </recommendedName>
</protein>
<dbReference type="HOGENOM" id="CLU_014184_1_1_1"/>
<feature type="binding site" evidence="4">
    <location>
        <begin position="411"/>
        <end position="414"/>
    </location>
    <ligand>
        <name>GTP</name>
        <dbReference type="ChEBI" id="CHEBI:37565"/>
    </ligand>
</feature>
<evidence type="ECO:0000256" key="3">
    <source>
        <dbReference type="ARBA" id="ARBA00023224"/>
    </source>
</evidence>
<evidence type="ECO:0000256" key="2">
    <source>
        <dbReference type="ARBA" id="ARBA00023134"/>
    </source>
</evidence>
<dbReference type="AlphaFoldDB" id="A0A0C3S5D5"/>
<dbReference type="PANTHER" id="PTHR10218">
    <property type="entry name" value="GTP-BINDING PROTEIN ALPHA SUBUNIT"/>
    <property type="match status" value="1"/>
</dbReference>
<evidence type="ECO:0000313" key="8">
    <source>
        <dbReference type="Proteomes" id="UP000053257"/>
    </source>
</evidence>
<dbReference type="GO" id="GO:0031683">
    <property type="term" value="F:G-protein beta/gamma-subunit complex binding"/>
    <property type="evidence" value="ECO:0007669"/>
    <property type="project" value="InterPro"/>
</dbReference>
<dbReference type="SUPFAM" id="SSF47895">
    <property type="entry name" value="Transducin (alpha subunit), insertion domain"/>
    <property type="match status" value="1"/>
</dbReference>
<dbReference type="GO" id="GO:0046872">
    <property type="term" value="F:metal ion binding"/>
    <property type="evidence" value="ECO:0007669"/>
    <property type="project" value="UniProtKB-KW"/>
</dbReference>
<evidence type="ECO:0008006" key="9">
    <source>
        <dbReference type="Google" id="ProtNLM"/>
    </source>
</evidence>
<dbReference type="InterPro" id="IPR001019">
    <property type="entry name" value="Gprotein_alpha_su"/>
</dbReference>
<dbReference type="SMART" id="SM00275">
    <property type="entry name" value="G_alpha"/>
    <property type="match status" value="1"/>
</dbReference>
<feature type="binding site" evidence="5">
    <location>
        <position position="319"/>
    </location>
    <ligand>
        <name>Mg(2+)</name>
        <dbReference type="ChEBI" id="CHEBI:18420"/>
    </ligand>
</feature>
<keyword evidence="2 4" id="KW-0342">GTP-binding</keyword>
<feature type="compositionally biased region" description="Basic and acidic residues" evidence="6">
    <location>
        <begin position="35"/>
        <end position="44"/>
    </location>
</feature>
<evidence type="ECO:0000256" key="1">
    <source>
        <dbReference type="ARBA" id="ARBA00022741"/>
    </source>
</evidence>
<accession>A0A0C3S5D5</accession>
<dbReference type="PROSITE" id="PS51882">
    <property type="entry name" value="G_ALPHA"/>
    <property type="match status" value="1"/>
</dbReference>
<organism evidence="7 8">
    <name type="scientific">Phlebiopsis gigantea (strain 11061_1 CR5-6)</name>
    <name type="common">White-rot fungus</name>
    <name type="synonym">Peniophora gigantea</name>
    <dbReference type="NCBI Taxonomy" id="745531"/>
    <lineage>
        <taxon>Eukaryota</taxon>
        <taxon>Fungi</taxon>
        <taxon>Dikarya</taxon>
        <taxon>Basidiomycota</taxon>
        <taxon>Agaricomycotina</taxon>
        <taxon>Agaricomycetes</taxon>
        <taxon>Polyporales</taxon>
        <taxon>Phanerochaetaceae</taxon>
        <taxon>Phlebiopsis</taxon>
    </lineage>
</organism>
<evidence type="ECO:0000256" key="6">
    <source>
        <dbReference type="SAM" id="MobiDB-lite"/>
    </source>
</evidence>
<feature type="region of interest" description="Disordered" evidence="6">
    <location>
        <begin position="1"/>
        <end position="44"/>
    </location>
</feature>
<name>A0A0C3S5D5_PHLG1</name>
<dbReference type="FunFam" id="3.40.50.300:FF:000720">
    <property type="entry name" value="Guanine nucleotide-binding protein G(k) subunit alpha"/>
    <property type="match status" value="1"/>
</dbReference>
<dbReference type="GO" id="GO:0003924">
    <property type="term" value="F:GTPase activity"/>
    <property type="evidence" value="ECO:0007669"/>
    <property type="project" value="InterPro"/>
</dbReference>
<dbReference type="GO" id="GO:0005737">
    <property type="term" value="C:cytoplasm"/>
    <property type="evidence" value="ECO:0007669"/>
    <property type="project" value="TreeGrafter"/>
</dbReference>
<dbReference type="GO" id="GO:0001664">
    <property type="term" value="F:G protein-coupled receptor binding"/>
    <property type="evidence" value="ECO:0007669"/>
    <property type="project" value="TreeGrafter"/>
</dbReference>
<keyword evidence="3" id="KW-0807">Transducer</keyword>
<evidence type="ECO:0000313" key="7">
    <source>
        <dbReference type="EMBL" id="KIP11201.1"/>
    </source>
</evidence>
<keyword evidence="1 4" id="KW-0547">Nucleotide-binding</keyword>
<dbReference type="EMBL" id="KN840448">
    <property type="protein sequence ID" value="KIP11201.1"/>
    <property type="molecule type" value="Genomic_DNA"/>
</dbReference>
<feature type="compositionally biased region" description="Polar residues" evidence="6">
    <location>
        <begin position="222"/>
        <end position="231"/>
    </location>
</feature>
<keyword evidence="5" id="KW-0479">Metal-binding</keyword>
<dbReference type="InterPro" id="IPR011025">
    <property type="entry name" value="GproteinA_insert"/>
</dbReference>
<dbReference type="Proteomes" id="UP000053257">
    <property type="component" value="Unassembled WGS sequence"/>
</dbReference>
<dbReference type="GO" id="GO:0007188">
    <property type="term" value="P:adenylate cyclase-modulating G protein-coupled receptor signaling pathway"/>
    <property type="evidence" value="ECO:0007669"/>
    <property type="project" value="TreeGrafter"/>
</dbReference>
<dbReference type="Pfam" id="PF00503">
    <property type="entry name" value="G-alpha"/>
    <property type="match status" value="1"/>
</dbReference>
<dbReference type="GO" id="GO:0005525">
    <property type="term" value="F:GTP binding"/>
    <property type="evidence" value="ECO:0007669"/>
    <property type="project" value="UniProtKB-KW"/>
</dbReference>
<gene>
    <name evidence="7" type="ORF">PHLGIDRAFT_100177</name>
</gene>
<reference evidence="7 8" key="1">
    <citation type="journal article" date="2014" name="PLoS Genet.">
        <title>Analysis of the Phlebiopsis gigantea genome, transcriptome and secretome provides insight into its pioneer colonization strategies of wood.</title>
        <authorList>
            <person name="Hori C."/>
            <person name="Ishida T."/>
            <person name="Igarashi K."/>
            <person name="Samejima M."/>
            <person name="Suzuki H."/>
            <person name="Master E."/>
            <person name="Ferreira P."/>
            <person name="Ruiz-Duenas F.J."/>
            <person name="Held B."/>
            <person name="Canessa P."/>
            <person name="Larrondo L.F."/>
            <person name="Schmoll M."/>
            <person name="Druzhinina I.S."/>
            <person name="Kubicek C.P."/>
            <person name="Gaskell J.A."/>
            <person name="Kersten P."/>
            <person name="St John F."/>
            <person name="Glasner J."/>
            <person name="Sabat G."/>
            <person name="Splinter BonDurant S."/>
            <person name="Syed K."/>
            <person name="Yadav J."/>
            <person name="Mgbeahuruike A.C."/>
            <person name="Kovalchuk A."/>
            <person name="Asiegbu F.O."/>
            <person name="Lackner G."/>
            <person name="Hoffmeister D."/>
            <person name="Rencoret J."/>
            <person name="Gutierrez A."/>
            <person name="Sun H."/>
            <person name="Lindquist E."/>
            <person name="Barry K."/>
            <person name="Riley R."/>
            <person name="Grigoriev I.V."/>
            <person name="Henrissat B."/>
            <person name="Kues U."/>
            <person name="Berka R.M."/>
            <person name="Martinez A.T."/>
            <person name="Covert S.F."/>
            <person name="Blanchette R.A."/>
            <person name="Cullen D."/>
        </authorList>
    </citation>
    <scope>NUCLEOTIDE SEQUENCE [LARGE SCALE GENOMIC DNA]</scope>
    <source>
        <strain evidence="7 8">11061_1 CR5-6</strain>
    </source>
</reference>
<dbReference type="PRINTS" id="PR00318">
    <property type="entry name" value="GPROTEINA"/>
</dbReference>
<evidence type="ECO:0000256" key="4">
    <source>
        <dbReference type="PIRSR" id="PIRSR601019-1"/>
    </source>
</evidence>
<dbReference type="InterPro" id="IPR027417">
    <property type="entry name" value="P-loop_NTPase"/>
</dbReference>